<dbReference type="InterPro" id="IPR029058">
    <property type="entry name" value="AB_hydrolase_fold"/>
</dbReference>
<dbReference type="RefSeq" id="WP_025614757.1">
    <property type="nucleotide sequence ID" value="NZ_FNBD01000011.1"/>
</dbReference>
<evidence type="ECO:0000259" key="2">
    <source>
        <dbReference type="Pfam" id="PF20434"/>
    </source>
</evidence>
<dbReference type="EMBL" id="FNBD01000011">
    <property type="protein sequence ID" value="SDF32132.1"/>
    <property type="molecule type" value="Genomic_DNA"/>
</dbReference>
<dbReference type="Pfam" id="PF20434">
    <property type="entry name" value="BD-FAE"/>
    <property type="match status" value="1"/>
</dbReference>
<dbReference type="AlphaFoldDB" id="A0A1G7K4S0"/>
<dbReference type="Proteomes" id="UP000182114">
    <property type="component" value="Unassembled WGS sequence"/>
</dbReference>
<evidence type="ECO:0000313" key="3">
    <source>
        <dbReference type="EMBL" id="SDF32132.1"/>
    </source>
</evidence>
<proteinExistence type="predicted"/>
<feature type="domain" description="BD-FAE-like" evidence="2">
    <location>
        <begin position="61"/>
        <end position="261"/>
    </location>
</feature>
<accession>A0A1G7K4S0</accession>
<dbReference type="InterPro" id="IPR050300">
    <property type="entry name" value="GDXG_lipolytic_enzyme"/>
</dbReference>
<dbReference type="Gene3D" id="3.40.50.1820">
    <property type="entry name" value="alpha/beta hydrolase"/>
    <property type="match status" value="1"/>
</dbReference>
<reference evidence="4" key="1">
    <citation type="submission" date="2016-10" db="EMBL/GenBank/DDBJ databases">
        <authorList>
            <person name="Varghese N."/>
            <person name="Submissions S."/>
        </authorList>
    </citation>
    <scope>NUCLEOTIDE SEQUENCE [LARGE SCALE GENOMIC DNA]</scope>
    <source>
        <strain evidence="4">DSM 24729</strain>
    </source>
</reference>
<dbReference type="InterPro" id="IPR049492">
    <property type="entry name" value="BD-FAE-like_dom"/>
</dbReference>
<dbReference type="SUPFAM" id="SSF53474">
    <property type="entry name" value="alpha/beta-Hydrolases"/>
    <property type="match status" value="1"/>
</dbReference>
<dbReference type="PANTHER" id="PTHR48081">
    <property type="entry name" value="AB HYDROLASE SUPERFAMILY PROTEIN C4A8.06C"/>
    <property type="match status" value="1"/>
</dbReference>
<gene>
    <name evidence="3" type="ORF">SAMN04487992_11186</name>
</gene>
<keyword evidence="4" id="KW-1185">Reference proteome</keyword>
<keyword evidence="1" id="KW-0378">Hydrolase</keyword>
<protein>
    <submittedName>
        <fullName evidence="3">Acetyl esterase/lipase</fullName>
    </submittedName>
</protein>
<dbReference type="eggNOG" id="COG0657">
    <property type="taxonomic scope" value="Bacteria"/>
</dbReference>
<organism evidence="3 4">
    <name type="scientific">Cellulophaga baltica</name>
    <dbReference type="NCBI Taxonomy" id="76594"/>
    <lineage>
        <taxon>Bacteria</taxon>
        <taxon>Pseudomonadati</taxon>
        <taxon>Bacteroidota</taxon>
        <taxon>Flavobacteriia</taxon>
        <taxon>Flavobacteriales</taxon>
        <taxon>Flavobacteriaceae</taxon>
        <taxon>Cellulophaga</taxon>
    </lineage>
</organism>
<evidence type="ECO:0000313" key="4">
    <source>
        <dbReference type="Proteomes" id="UP000182114"/>
    </source>
</evidence>
<name>A0A1G7K4S0_9FLAO</name>
<dbReference type="PANTHER" id="PTHR48081:SF6">
    <property type="entry name" value="PEPTIDASE S9 PROLYL OLIGOPEPTIDASE CATALYTIC DOMAIN-CONTAINING PROTEIN"/>
    <property type="match status" value="1"/>
</dbReference>
<dbReference type="GO" id="GO:0016787">
    <property type="term" value="F:hydrolase activity"/>
    <property type="evidence" value="ECO:0007669"/>
    <property type="project" value="UniProtKB-KW"/>
</dbReference>
<sequence length="307" mass="34191">MTKIVIGCFLLFLEVGLLTAQDTILPIWPKEIPNRIDTDEREVKEYSEILRYRLVQEPTIQVFLPAKRSANGKAMLIFPGGGYQFLAYDWEGTDVAKFLNAQGIAAIVVKSRLPNSKSLIEAHNVPLQDAQRAMRMTRANATTWNINPNEIGIIGFSAGGHLAATLGTHFNEGVYAKQDNIDDVSARPDFMALVYPVITMKEKTHQGSKNSLLGKNPSQERVEYFSNEMKVSANTPPTFLIHATDDTAVPVENSLLFYNALRANKVLASLFIYPDGGHGFGLGLHNEFLKEWPNQLLTWIGSLKTKQ</sequence>
<evidence type="ECO:0000256" key="1">
    <source>
        <dbReference type="ARBA" id="ARBA00022801"/>
    </source>
</evidence>